<dbReference type="InterPro" id="IPR053202">
    <property type="entry name" value="EGF_Rcpt_Signaling_Reg"/>
</dbReference>
<dbReference type="Proteomes" id="UP000789390">
    <property type="component" value="Unassembled WGS sequence"/>
</dbReference>
<dbReference type="EMBL" id="CAKKLH010000112">
    <property type="protein sequence ID" value="CAH0103444.1"/>
    <property type="molecule type" value="Genomic_DNA"/>
</dbReference>
<dbReference type="OrthoDB" id="6352234at2759"/>
<evidence type="ECO:0000313" key="2">
    <source>
        <dbReference type="EMBL" id="CAH0103444.1"/>
    </source>
</evidence>
<dbReference type="GO" id="GO:0006888">
    <property type="term" value="P:endoplasmic reticulum to Golgi vesicle-mediated transport"/>
    <property type="evidence" value="ECO:0007669"/>
    <property type="project" value="TreeGrafter"/>
</dbReference>
<dbReference type="AlphaFoldDB" id="A0A8J2W3C0"/>
<dbReference type="InterPro" id="IPR029063">
    <property type="entry name" value="SAM-dependent_MTases_sf"/>
</dbReference>
<dbReference type="InterPro" id="IPR006342">
    <property type="entry name" value="FkbM_mtfrase"/>
</dbReference>
<comment type="caution">
    <text evidence="2">The sequence shown here is derived from an EMBL/GenBank/DDBJ whole genome shotgun (WGS) entry which is preliminary data.</text>
</comment>
<accession>A0A8J2W3C0</accession>
<evidence type="ECO:0000259" key="1">
    <source>
        <dbReference type="Pfam" id="PF05050"/>
    </source>
</evidence>
<dbReference type="PANTHER" id="PTHR34009">
    <property type="entry name" value="PROTEIN STAR"/>
    <property type="match status" value="1"/>
</dbReference>
<gene>
    <name evidence="2" type="ORF">DGAL_LOCUS6018</name>
</gene>
<dbReference type="GO" id="GO:0005789">
    <property type="term" value="C:endoplasmic reticulum membrane"/>
    <property type="evidence" value="ECO:0007669"/>
    <property type="project" value="TreeGrafter"/>
</dbReference>
<organism evidence="2 3">
    <name type="scientific">Daphnia galeata</name>
    <dbReference type="NCBI Taxonomy" id="27404"/>
    <lineage>
        <taxon>Eukaryota</taxon>
        <taxon>Metazoa</taxon>
        <taxon>Ecdysozoa</taxon>
        <taxon>Arthropoda</taxon>
        <taxon>Crustacea</taxon>
        <taxon>Branchiopoda</taxon>
        <taxon>Diplostraca</taxon>
        <taxon>Cladocera</taxon>
        <taxon>Anomopoda</taxon>
        <taxon>Daphniidae</taxon>
        <taxon>Daphnia</taxon>
    </lineage>
</organism>
<dbReference type="GO" id="GO:0005794">
    <property type="term" value="C:Golgi apparatus"/>
    <property type="evidence" value="ECO:0007669"/>
    <property type="project" value="TreeGrafter"/>
</dbReference>
<protein>
    <recommendedName>
        <fullName evidence="1">Methyltransferase FkbM domain-containing protein</fullName>
    </recommendedName>
</protein>
<reference evidence="2" key="1">
    <citation type="submission" date="2021-11" db="EMBL/GenBank/DDBJ databases">
        <authorList>
            <person name="Schell T."/>
        </authorList>
    </citation>
    <scope>NUCLEOTIDE SEQUENCE</scope>
    <source>
        <strain evidence="2">M5</strain>
    </source>
</reference>
<name>A0A8J2W3C0_9CRUS</name>
<dbReference type="Gene3D" id="3.40.50.150">
    <property type="entry name" value="Vaccinia Virus protein VP39"/>
    <property type="match status" value="1"/>
</dbReference>
<dbReference type="Pfam" id="PF05050">
    <property type="entry name" value="Methyltransf_21"/>
    <property type="match status" value="1"/>
</dbReference>
<evidence type="ECO:0000313" key="3">
    <source>
        <dbReference type="Proteomes" id="UP000789390"/>
    </source>
</evidence>
<dbReference type="PANTHER" id="PTHR34009:SF2">
    <property type="entry name" value="PROTEIN STAR"/>
    <property type="match status" value="1"/>
</dbReference>
<dbReference type="GO" id="GO:0016197">
    <property type="term" value="P:endosomal transport"/>
    <property type="evidence" value="ECO:0007669"/>
    <property type="project" value="TreeGrafter"/>
</dbReference>
<dbReference type="GO" id="GO:0005886">
    <property type="term" value="C:plasma membrane"/>
    <property type="evidence" value="ECO:0007669"/>
    <property type="project" value="TreeGrafter"/>
</dbReference>
<keyword evidence="3" id="KW-1185">Reference proteome</keyword>
<dbReference type="GO" id="GO:0031902">
    <property type="term" value="C:late endosome membrane"/>
    <property type="evidence" value="ECO:0007669"/>
    <property type="project" value="TreeGrafter"/>
</dbReference>
<sequence>MRFPIRFFSISRLLLPVLFLLTLYIFSLVVVDSFYSTENRLEIVSSQNNEPKRVVSPSIPLHHGDSDELPPKYNLMEESYGKKWTKKRDKYLSSANCTVEYANKNKLQQDHPCVIRLIKQKYLRQPSPKNLPYRLGDPQNVDPSDGQAQGILRILRNQVNITITLRAYDGETLSNTLYMERSFQWSGLLIEADQISHSQLVDRNRRAYTSPVCLSTKPYPMEVVFNATVGTLGSILDGVKSAKHTSTDNIYTMQCFPLYSMLVAVGRTRVDYFSLDVEGSEYKILTTIPWHKVDIKTLTVEWNHVPEGEAAMTRLMEKNKYIKFGLLEMKFSHEVVYVQDFLNDLRKFEDY</sequence>
<feature type="domain" description="Methyltransferase FkbM" evidence="1">
    <location>
        <begin position="167"/>
        <end position="321"/>
    </location>
</feature>
<proteinExistence type="predicted"/>